<evidence type="ECO:0000256" key="3">
    <source>
        <dbReference type="ARBA" id="ARBA00022989"/>
    </source>
</evidence>
<evidence type="ECO:0000256" key="4">
    <source>
        <dbReference type="ARBA" id="ARBA00023136"/>
    </source>
</evidence>
<evidence type="ECO:0000256" key="7">
    <source>
        <dbReference type="SAM" id="Phobius"/>
    </source>
</evidence>
<feature type="transmembrane region" description="Helical" evidence="7">
    <location>
        <begin position="247"/>
        <end position="273"/>
    </location>
</feature>
<dbReference type="RefSeq" id="XP_045256670.1">
    <property type="nucleotide sequence ID" value="XM_045414204.1"/>
</dbReference>
<feature type="domain" description="Rhodopsin" evidence="8">
    <location>
        <begin position="30"/>
        <end position="277"/>
    </location>
</feature>
<keyword evidence="2 7" id="KW-0812">Transmembrane</keyword>
<dbReference type="InterPro" id="IPR052337">
    <property type="entry name" value="SAT4-like"/>
</dbReference>
<keyword evidence="10" id="KW-1185">Reference proteome</keyword>
<evidence type="ECO:0000313" key="10">
    <source>
        <dbReference type="Proteomes" id="UP000613401"/>
    </source>
</evidence>
<sequence>MVTMNHDYTKGQMIGLAVGFMIIPTIFYVLRIWAKLLVKRFAWDDYLAGFALLVSITCCTLQLATAIHGHLGQHQPTFPDGSPIMDDPGLIFFEETKFALNMISILGLGLVKSSILVLYRSLFPSRRFHYVVYAALAFVIGWTVSFFFSHLFTCYPITVFIEPYYGNSCVQTVPMFLALLFTDVVADFAILILPIPMVIRVRMPLKKKLAVIGMLGLGAAVCAVSVTRVIATFAIAEEYIKHPNDVIYYTAPVFFWTNIELSLAIVCACLPTLRPIWLHFFPKPAATGSNSYEYGSSKRYGARKSSLRTPPYEELDELELTRHDGLTRSGSIRENDIVRETTIHQTIEPSDNSSTANLRPNGLGL</sequence>
<proteinExistence type="inferred from homology"/>
<feature type="transmembrane region" description="Helical" evidence="7">
    <location>
        <begin position="211"/>
        <end position="235"/>
    </location>
</feature>
<feature type="transmembrane region" description="Helical" evidence="7">
    <location>
        <begin position="12"/>
        <end position="34"/>
    </location>
</feature>
<comment type="similarity">
    <text evidence="5">Belongs to the SAT4 family.</text>
</comment>
<evidence type="ECO:0000259" key="8">
    <source>
        <dbReference type="Pfam" id="PF20684"/>
    </source>
</evidence>
<evidence type="ECO:0000256" key="1">
    <source>
        <dbReference type="ARBA" id="ARBA00004141"/>
    </source>
</evidence>
<comment type="caution">
    <text evidence="9">The sequence shown here is derived from an EMBL/GenBank/DDBJ whole genome shotgun (WGS) entry which is preliminary data.</text>
</comment>
<feature type="transmembrane region" description="Helical" evidence="7">
    <location>
        <begin position="131"/>
        <end position="153"/>
    </location>
</feature>
<accession>A0A8H4C5E6</accession>
<feature type="transmembrane region" description="Helical" evidence="7">
    <location>
        <begin position="46"/>
        <end position="67"/>
    </location>
</feature>
<organism evidence="9 10">
    <name type="scientific">Colletotrichum gloeosporioides</name>
    <name type="common">Anthracnose fungus</name>
    <name type="synonym">Glomerella cingulata</name>
    <dbReference type="NCBI Taxonomy" id="474922"/>
    <lineage>
        <taxon>Eukaryota</taxon>
        <taxon>Fungi</taxon>
        <taxon>Dikarya</taxon>
        <taxon>Ascomycota</taxon>
        <taxon>Pezizomycotina</taxon>
        <taxon>Sordariomycetes</taxon>
        <taxon>Hypocreomycetidae</taxon>
        <taxon>Glomerellales</taxon>
        <taxon>Glomerellaceae</taxon>
        <taxon>Colletotrichum</taxon>
        <taxon>Colletotrichum gloeosporioides species complex</taxon>
    </lineage>
</organism>
<feature type="compositionally biased region" description="Polar residues" evidence="6">
    <location>
        <begin position="346"/>
        <end position="358"/>
    </location>
</feature>
<evidence type="ECO:0000256" key="5">
    <source>
        <dbReference type="ARBA" id="ARBA00038359"/>
    </source>
</evidence>
<dbReference type="AlphaFoldDB" id="A0A8H4C5E6"/>
<name>A0A8H4C5E6_COLGL</name>
<dbReference type="Proteomes" id="UP000613401">
    <property type="component" value="Unassembled WGS sequence"/>
</dbReference>
<keyword evidence="4 7" id="KW-0472">Membrane</keyword>
<keyword evidence="3 7" id="KW-1133">Transmembrane helix</keyword>
<reference evidence="9" key="1">
    <citation type="journal article" date="2020" name="Phytopathology">
        <title>Genome sequence and comparative analysis of Colletotrichum gloeosporioides isolated from Liriodendron leaves.</title>
        <authorList>
            <person name="Fu F.F."/>
            <person name="Hao Z."/>
            <person name="Wang P."/>
            <person name="Lu Y."/>
            <person name="Xue L.J."/>
            <person name="Wei G."/>
            <person name="Tian Y."/>
            <person name="Baishi H."/>
            <person name="Xu H."/>
            <person name="Shi J."/>
            <person name="Cheng T."/>
            <person name="Wang G."/>
            <person name="Yi Y."/>
            <person name="Chen J."/>
        </authorList>
    </citation>
    <scope>NUCLEOTIDE SEQUENCE</scope>
    <source>
        <strain evidence="9">Lc1</strain>
    </source>
</reference>
<dbReference type="Pfam" id="PF20684">
    <property type="entry name" value="Fung_rhodopsin"/>
    <property type="match status" value="1"/>
</dbReference>
<comment type="subcellular location">
    <subcellularLocation>
        <location evidence="1">Membrane</location>
        <topology evidence="1">Multi-pass membrane protein</topology>
    </subcellularLocation>
</comment>
<dbReference type="InterPro" id="IPR049326">
    <property type="entry name" value="Rhodopsin_dom_fungi"/>
</dbReference>
<dbReference type="PANTHER" id="PTHR33048:SF134">
    <property type="entry name" value="INTEGRAL MEMBRANE PROTEIN"/>
    <property type="match status" value="1"/>
</dbReference>
<protein>
    <recommendedName>
        <fullName evidence="8">Rhodopsin domain-containing protein</fullName>
    </recommendedName>
</protein>
<feature type="transmembrane region" description="Helical" evidence="7">
    <location>
        <begin position="173"/>
        <end position="199"/>
    </location>
</feature>
<dbReference type="EMBL" id="WVTB01000114">
    <property type="protein sequence ID" value="KAF3797506.1"/>
    <property type="molecule type" value="Genomic_DNA"/>
</dbReference>
<evidence type="ECO:0000256" key="2">
    <source>
        <dbReference type="ARBA" id="ARBA00022692"/>
    </source>
</evidence>
<gene>
    <name evidence="9" type="ORF">GCG54_00014366</name>
</gene>
<feature type="transmembrane region" description="Helical" evidence="7">
    <location>
        <begin position="98"/>
        <end position="119"/>
    </location>
</feature>
<reference evidence="9" key="2">
    <citation type="submission" date="2020-03" db="EMBL/GenBank/DDBJ databases">
        <authorList>
            <person name="Fu F.-F."/>
            <person name="Chen J."/>
        </authorList>
    </citation>
    <scope>NUCLEOTIDE SEQUENCE</scope>
    <source>
        <strain evidence="9">Lc1</strain>
    </source>
</reference>
<evidence type="ECO:0000256" key="6">
    <source>
        <dbReference type="SAM" id="MobiDB-lite"/>
    </source>
</evidence>
<evidence type="ECO:0000313" key="9">
    <source>
        <dbReference type="EMBL" id="KAF3797506.1"/>
    </source>
</evidence>
<dbReference type="GO" id="GO:0016020">
    <property type="term" value="C:membrane"/>
    <property type="evidence" value="ECO:0007669"/>
    <property type="project" value="UniProtKB-SubCell"/>
</dbReference>
<feature type="region of interest" description="Disordered" evidence="6">
    <location>
        <begin position="346"/>
        <end position="365"/>
    </location>
</feature>
<dbReference type="GeneID" id="69021480"/>
<dbReference type="PANTHER" id="PTHR33048">
    <property type="entry name" value="PTH11-LIKE INTEGRAL MEMBRANE PROTEIN (AFU_ORTHOLOGUE AFUA_5G11245)"/>
    <property type="match status" value="1"/>
</dbReference>